<name>A0A9P6DEC8_9AGAM</name>
<feature type="non-terminal residue" evidence="2">
    <location>
        <position position="1"/>
    </location>
</feature>
<dbReference type="Pfam" id="PF18803">
    <property type="entry name" value="CxC2"/>
    <property type="match status" value="1"/>
</dbReference>
<dbReference type="InterPro" id="IPR041457">
    <property type="entry name" value="CxC2_KDZ-assoc"/>
</dbReference>
<evidence type="ECO:0000313" key="2">
    <source>
        <dbReference type="EMBL" id="KAF9502956.1"/>
    </source>
</evidence>
<comment type="caution">
    <text evidence="2">The sequence shown here is derived from an EMBL/GenBank/DDBJ whole genome shotgun (WGS) entry which is preliminary data.</text>
</comment>
<reference evidence="2" key="1">
    <citation type="journal article" date="2020" name="Nat. Commun.">
        <title>Large-scale genome sequencing of mycorrhizal fungi provides insights into the early evolution of symbiotic traits.</title>
        <authorList>
            <person name="Miyauchi S."/>
            <person name="Kiss E."/>
            <person name="Kuo A."/>
            <person name="Drula E."/>
            <person name="Kohler A."/>
            <person name="Sanchez-Garcia M."/>
            <person name="Morin E."/>
            <person name="Andreopoulos B."/>
            <person name="Barry K.W."/>
            <person name="Bonito G."/>
            <person name="Buee M."/>
            <person name="Carver A."/>
            <person name="Chen C."/>
            <person name="Cichocki N."/>
            <person name="Clum A."/>
            <person name="Culley D."/>
            <person name="Crous P.W."/>
            <person name="Fauchery L."/>
            <person name="Girlanda M."/>
            <person name="Hayes R.D."/>
            <person name="Keri Z."/>
            <person name="LaButti K."/>
            <person name="Lipzen A."/>
            <person name="Lombard V."/>
            <person name="Magnuson J."/>
            <person name="Maillard F."/>
            <person name="Murat C."/>
            <person name="Nolan M."/>
            <person name="Ohm R.A."/>
            <person name="Pangilinan J."/>
            <person name="Pereira M.F."/>
            <person name="Perotto S."/>
            <person name="Peter M."/>
            <person name="Pfister S."/>
            <person name="Riley R."/>
            <person name="Sitrit Y."/>
            <person name="Stielow J.B."/>
            <person name="Szollosi G."/>
            <person name="Zifcakova L."/>
            <person name="Stursova M."/>
            <person name="Spatafora J.W."/>
            <person name="Tedersoo L."/>
            <person name="Vaario L.M."/>
            <person name="Yamada A."/>
            <person name="Yan M."/>
            <person name="Wang P."/>
            <person name="Xu J."/>
            <person name="Bruns T."/>
            <person name="Baldrian P."/>
            <person name="Vilgalys R."/>
            <person name="Dunand C."/>
            <person name="Henrissat B."/>
            <person name="Grigoriev I.V."/>
            <person name="Hibbett D."/>
            <person name="Nagy L.G."/>
            <person name="Martin F.M."/>
        </authorList>
    </citation>
    <scope>NUCLEOTIDE SEQUENCE</scope>
    <source>
        <strain evidence="2">UP504</strain>
    </source>
</reference>
<evidence type="ECO:0000259" key="1">
    <source>
        <dbReference type="Pfam" id="PF18803"/>
    </source>
</evidence>
<dbReference type="EMBL" id="MU129502">
    <property type="protein sequence ID" value="KAF9502956.1"/>
    <property type="molecule type" value="Genomic_DNA"/>
</dbReference>
<gene>
    <name evidence="2" type="ORF">BS47DRAFT_1266499</name>
</gene>
<dbReference type="OrthoDB" id="3235114at2759"/>
<dbReference type="AlphaFoldDB" id="A0A9P6DEC8"/>
<sequence>EFLDALLQYDGCGNSLLVNGCPSCQLPGLSGMYRCIECFNHQILCKDCCVLQHEHLPLHHINVWNGDFFECTTLATMGLKIYLGHTDCLMRKSPASFTIIHTNGIHHVDVVFCGCATIHQPQMCATFVIFNHFHLQMLQSKLLANHFIAAIERETDNTGLVSIKDRYISFLQMTCEWCHLMLLKRAGHGHNVSGVKGTQLGELAVLCPACPHPRINLPSNWESRPSVDQFLYHLHLATDANFRLKN</sequence>
<organism evidence="2 3">
    <name type="scientific">Hydnum rufescens UP504</name>
    <dbReference type="NCBI Taxonomy" id="1448309"/>
    <lineage>
        <taxon>Eukaryota</taxon>
        <taxon>Fungi</taxon>
        <taxon>Dikarya</taxon>
        <taxon>Basidiomycota</taxon>
        <taxon>Agaricomycotina</taxon>
        <taxon>Agaricomycetes</taxon>
        <taxon>Cantharellales</taxon>
        <taxon>Hydnaceae</taxon>
        <taxon>Hydnum</taxon>
    </lineage>
</organism>
<feature type="non-terminal residue" evidence="2">
    <location>
        <position position="246"/>
    </location>
</feature>
<keyword evidence="3" id="KW-1185">Reference proteome</keyword>
<protein>
    <recommendedName>
        <fullName evidence="1">CxC2-like cysteine cluster KDZ transposase-associated domain-containing protein</fullName>
    </recommendedName>
</protein>
<dbReference type="Proteomes" id="UP000886523">
    <property type="component" value="Unassembled WGS sequence"/>
</dbReference>
<feature type="domain" description="CxC2-like cysteine cluster KDZ transposase-associated" evidence="1">
    <location>
        <begin position="74"/>
        <end position="159"/>
    </location>
</feature>
<proteinExistence type="predicted"/>
<accession>A0A9P6DEC8</accession>
<evidence type="ECO:0000313" key="3">
    <source>
        <dbReference type="Proteomes" id="UP000886523"/>
    </source>
</evidence>